<name>B8FEJ5_DESAL</name>
<dbReference type="AlphaFoldDB" id="B8FEJ5"/>
<dbReference type="Proteomes" id="UP000000739">
    <property type="component" value="Chromosome"/>
</dbReference>
<evidence type="ECO:0000259" key="1">
    <source>
        <dbReference type="Pfam" id="PF07238"/>
    </source>
</evidence>
<protein>
    <recommendedName>
        <fullName evidence="1">PilZ domain-containing protein</fullName>
    </recommendedName>
</protein>
<sequence>MSGKERRRHTRHKTPESCFAALRAESTTVGRIRDISKGGLSFEYLEDLDAPAHSDGGESVDLFMTGGGLFVRQIPCQTVRDNLAMHDDLTFSGIGIRRRGLQFEELNEQASHEVEAYIALCSRD</sequence>
<accession>B8FEJ5</accession>
<keyword evidence="3" id="KW-1185">Reference proteome</keyword>
<dbReference type="GO" id="GO:0035438">
    <property type="term" value="F:cyclic-di-GMP binding"/>
    <property type="evidence" value="ECO:0007669"/>
    <property type="project" value="InterPro"/>
</dbReference>
<dbReference type="SUPFAM" id="SSF141371">
    <property type="entry name" value="PilZ domain-like"/>
    <property type="match status" value="1"/>
</dbReference>
<dbReference type="EMBL" id="CP001322">
    <property type="protein sequence ID" value="ACL03399.1"/>
    <property type="molecule type" value="Genomic_DNA"/>
</dbReference>
<dbReference type="eggNOG" id="COG5581">
    <property type="taxonomic scope" value="Bacteria"/>
</dbReference>
<evidence type="ECO:0000313" key="2">
    <source>
        <dbReference type="EMBL" id="ACL03399.1"/>
    </source>
</evidence>
<evidence type="ECO:0000313" key="3">
    <source>
        <dbReference type="Proteomes" id="UP000000739"/>
    </source>
</evidence>
<reference evidence="2 3" key="1">
    <citation type="journal article" date="2012" name="Environ. Microbiol.">
        <title>The genome sequence of Desulfatibacillum alkenivorans AK-01: a blueprint for anaerobic alkane oxidation.</title>
        <authorList>
            <person name="Callaghan A.V."/>
            <person name="Morris B.E."/>
            <person name="Pereira I.A."/>
            <person name="McInerney M.J."/>
            <person name="Austin R.N."/>
            <person name="Groves J.T."/>
            <person name="Kukor J.J."/>
            <person name="Suflita J.M."/>
            <person name="Young L.Y."/>
            <person name="Zylstra G.J."/>
            <person name="Wawrik B."/>
        </authorList>
    </citation>
    <scope>NUCLEOTIDE SEQUENCE [LARGE SCALE GENOMIC DNA]</scope>
    <source>
        <strain evidence="2 3">AK-01</strain>
    </source>
</reference>
<dbReference type="RefSeq" id="WP_012610833.1">
    <property type="nucleotide sequence ID" value="NC_011768.1"/>
</dbReference>
<dbReference type="Pfam" id="PF07238">
    <property type="entry name" value="PilZ"/>
    <property type="match status" value="1"/>
</dbReference>
<proteinExistence type="predicted"/>
<gene>
    <name evidence="2" type="ordered locus">Dalk_1702</name>
</gene>
<dbReference type="HOGENOM" id="CLU_148729_0_0_7"/>
<dbReference type="KEGG" id="dal:Dalk_1702"/>
<dbReference type="Gene3D" id="2.40.10.220">
    <property type="entry name" value="predicted glycosyltransferase like domains"/>
    <property type="match status" value="1"/>
</dbReference>
<feature type="domain" description="PilZ" evidence="1">
    <location>
        <begin position="5"/>
        <end position="119"/>
    </location>
</feature>
<dbReference type="InterPro" id="IPR009875">
    <property type="entry name" value="PilZ_domain"/>
</dbReference>
<organism evidence="2 3">
    <name type="scientific">Desulfatibacillum aliphaticivorans</name>
    <dbReference type="NCBI Taxonomy" id="218208"/>
    <lineage>
        <taxon>Bacteria</taxon>
        <taxon>Pseudomonadati</taxon>
        <taxon>Thermodesulfobacteriota</taxon>
        <taxon>Desulfobacteria</taxon>
        <taxon>Desulfobacterales</taxon>
        <taxon>Desulfatibacillaceae</taxon>
        <taxon>Desulfatibacillum</taxon>
    </lineage>
</organism>